<organism evidence="2 3">
    <name type="scientific">Neomicrococcus aestuarii</name>
    <dbReference type="NCBI Taxonomy" id="556325"/>
    <lineage>
        <taxon>Bacteria</taxon>
        <taxon>Bacillati</taxon>
        <taxon>Actinomycetota</taxon>
        <taxon>Actinomycetes</taxon>
        <taxon>Micrococcales</taxon>
        <taxon>Micrococcaceae</taxon>
        <taxon>Neomicrococcus</taxon>
    </lineage>
</organism>
<evidence type="ECO:0000259" key="1">
    <source>
        <dbReference type="Pfam" id="PF22289"/>
    </source>
</evidence>
<name>A0A7W8TSG1_9MICC</name>
<reference evidence="2 3" key="1">
    <citation type="submission" date="2020-08" db="EMBL/GenBank/DDBJ databases">
        <title>Sequencing the genomes of 1000 actinobacteria strains.</title>
        <authorList>
            <person name="Klenk H.-P."/>
        </authorList>
    </citation>
    <scope>NUCLEOTIDE SEQUENCE [LARGE SCALE GENOMIC DNA]</scope>
    <source>
        <strain evidence="2 3">DSM 105783</strain>
    </source>
</reference>
<dbReference type="EMBL" id="JACHDR010000001">
    <property type="protein sequence ID" value="MBB5511979.1"/>
    <property type="molecule type" value="Genomic_DNA"/>
</dbReference>
<accession>A0A7W8TSG1</accession>
<dbReference type="RefSeq" id="WP_409366171.1">
    <property type="nucleotide sequence ID" value="NZ_BAAARH010000003.1"/>
</dbReference>
<dbReference type="InterPro" id="IPR048037">
    <property type="entry name" value="DmmA-like_C"/>
</dbReference>
<comment type="caution">
    <text evidence="2">The sequence shown here is derived from an EMBL/GenBank/DDBJ whole genome shotgun (WGS) entry which is preliminary data.</text>
</comment>
<dbReference type="AlphaFoldDB" id="A0A7W8TSG1"/>
<dbReference type="Proteomes" id="UP000580797">
    <property type="component" value="Unassembled WGS sequence"/>
</dbReference>
<gene>
    <name evidence="2" type="ORF">HD598_000666</name>
</gene>
<proteinExistence type="predicted"/>
<sequence>MEIDFTSVPAPVGAESPPVRARSFITVSFNTSGAKVTQAWLRQSNFSSRCRHISVERLDSLAWEDLRNIIGNARVGVHFVFAGPQMDIYAARALALSEGAIDAEITLLETEIRDRRVYCAHCRGTTVTQEKIGTITTCSGCARELQIYHHFSRKSASYLGFMANAEEVT</sequence>
<protein>
    <recommendedName>
        <fullName evidence="1">Dimethylamine monooxygenase subunit DmmA-like C-terminal domain-containing protein</fullName>
    </recommendedName>
</protein>
<dbReference type="Pfam" id="PF22289">
    <property type="entry name" value="DmmA-like_C"/>
    <property type="match status" value="1"/>
</dbReference>
<feature type="domain" description="Dimethylamine monooxygenase subunit DmmA-like C-terminal" evidence="1">
    <location>
        <begin position="116"/>
        <end position="160"/>
    </location>
</feature>
<evidence type="ECO:0000313" key="2">
    <source>
        <dbReference type="EMBL" id="MBB5511979.1"/>
    </source>
</evidence>
<dbReference type="NCBIfam" id="NF041259">
    <property type="entry name" value="mono_DmmA_fam"/>
    <property type="match status" value="1"/>
</dbReference>
<evidence type="ECO:0000313" key="3">
    <source>
        <dbReference type="Proteomes" id="UP000580797"/>
    </source>
</evidence>